<dbReference type="PANTHER" id="PTHR30055:SF119">
    <property type="entry name" value="NALC"/>
    <property type="match status" value="1"/>
</dbReference>
<dbReference type="Gene3D" id="1.10.357.10">
    <property type="entry name" value="Tetracycline Repressor, domain 2"/>
    <property type="match status" value="1"/>
</dbReference>
<dbReference type="PRINTS" id="PR00455">
    <property type="entry name" value="HTHTETR"/>
</dbReference>
<dbReference type="InterPro" id="IPR036271">
    <property type="entry name" value="Tet_transcr_reg_TetR-rel_C_sf"/>
</dbReference>
<dbReference type="InterPro" id="IPR001647">
    <property type="entry name" value="HTH_TetR"/>
</dbReference>
<dbReference type="InterPro" id="IPR039536">
    <property type="entry name" value="TetR_C_Proteobacteria"/>
</dbReference>
<dbReference type="EMBL" id="JAVDRL010000010">
    <property type="protein sequence ID" value="MDR6532873.1"/>
    <property type="molecule type" value="Genomic_DNA"/>
</dbReference>
<dbReference type="PROSITE" id="PS50977">
    <property type="entry name" value="HTH_TETR_2"/>
    <property type="match status" value="1"/>
</dbReference>
<dbReference type="Pfam" id="PF14246">
    <property type="entry name" value="TetR_C_7"/>
    <property type="match status" value="1"/>
</dbReference>
<feature type="domain" description="HTH tetR-type" evidence="3">
    <location>
        <begin position="6"/>
        <end position="66"/>
    </location>
</feature>
<dbReference type="SUPFAM" id="SSF46689">
    <property type="entry name" value="Homeodomain-like"/>
    <property type="match status" value="1"/>
</dbReference>
<dbReference type="SUPFAM" id="SSF48498">
    <property type="entry name" value="Tetracyclin repressor-like, C-terminal domain"/>
    <property type="match status" value="1"/>
</dbReference>
<keyword evidence="5" id="KW-1185">Reference proteome</keyword>
<evidence type="ECO:0000259" key="3">
    <source>
        <dbReference type="PROSITE" id="PS50977"/>
    </source>
</evidence>
<name>A0ABU1N3G7_9CAUL</name>
<keyword evidence="1 2" id="KW-0238">DNA-binding</keyword>
<protein>
    <submittedName>
        <fullName evidence="4">AcrR family transcriptional regulator</fullName>
    </submittedName>
</protein>
<feature type="DNA-binding region" description="H-T-H motif" evidence="2">
    <location>
        <begin position="29"/>
        <end position="48"/>
    </location>
</feature>
<accession>A0ABU1N3G7</accession>
<sequence length="207" mass="23180">MRVKTEEKRLAILEAAKGVFLERGYMAASMSEVAARVGGSKQTLYSYFASKEDLLVAVMLEKGARMIDPLFDRFHDNRDLPTGLSEFAIQFLRFMNDPEIVAFRRIIYAEGAKSDLGKLFFENGPKRGWTRMAADFSRAMDEGRMRQADPWRAVGHFFALCEAGPVQRLMEGAAASVDEADLVTSAEAAVDVFCRAYELKDVTSPDR</sequence>
<dbReference type="Pfam" id="PF00440">
    <property type="entry name" value="TetR_N"/>
    <property type="match status" value="1"/>
</dbReference>
<dbReference type="InterPro" id="IPR009057">
    <property type="entry name" value="Homeodomain-like_sf"/>
</dbReference>
<evidence type="ECO:0000313" key="4">
    <source>
        <dbReference type="EMBL" id="MDR6532873.1"/>
    </source>
</evidence>
<comment type="caution">
    <text evidence="4">The sequence shown here is derived from an EMBL/GenBank/DDBJ whole genome shotgun (WGS) entry which is preliminary data.</text>
</comment>
<gene>
    <name evidence="4" type="ORF">J2800_003633</name>
</gene>
<proteinExistence type="predicted"/>
<dbReference type="RefSeq" id="WP_056750308.1">
    <property type="nucleotide sequence ID" value="NZ_BMLD01000002.1"/>
</dbReference>
<evidence type="ECO:0000256" key="2">
    <source>
        <dbReference type="PROSITE-ProRule" id="PRU00335"/>
    </source>
</evidence>
<dbReference type="PANTHER" id="PTHR30055">
    <property type="entry name" value="HTH-TYPE TRANSCRIPTIONAL REGULATOR RUTR"/>
    <property type="match status" value="1"/>
</dbReference>
<reference evidence="4 5" key="1">
    <citation type="submission" date="2023-07" db="EMBL/GenBank/DDBJ databases">
        <title>Sorghum-associated microbial communities from plants grown in Nebraska, USA.</title>
        <authorList>
            <person name="Schachtman D."/>
        </authorList>
    </citation>
    <scope>NUCLEOTIDE SEQUENCE [LARGE SCALE GENOMIC DNA]</scope>
    <source>
        <strain evidence="4 5">DS2154</strain>
    </source>
</reference>
<dbReference type="Proteomes" id="UP001262754">
    <property type="component" value="Unassembled WGS sequence"/>
</dbReference>
<dbReference type="InterPro" id="IPR050109">
    <property type="entry name" value="HTH-type_TetR-like_transc_reg"/>
</dbReference>
<evidence type="ECO:0000256" key="1">
    <source>
        <dbReference type="ARBA" id="ARBA00023125"/>
    </source>
</evidence>
<evidence type="ECO:0000313" key="5">
    <source>
        <dbReference type="Proteomes" id="UP001262754"/>
    </source>
</evidence>
<organism evidence="4 5">
    <name type="scientific">Caulobacter rhizosphaerae</name>
    <dbReference type="NCBI Taxonomy" id="2010972"/>
    <lineage>
        <taxon>Bacteria</taxon>
        <taxon>Pseudomonadati</taxon>
        <taxon>Pseudomonadota</taxon>
        <taxon>Alphaproteobacteria</taxon>
        <taxon>Caulobacterales</taxon>
        <taxon>Caulobacteraceae</taxon>
        <taxon>Caulobacter</taxon>
    </lineage>
</organism>